<dbReference type="Proteomes" id="UP000836841">
    <property type="component" value="Chromosome 3"/>
</dbReference>
<evidence type="ECO:0000313" key="1">
    <source>
        <dbReference type="EMBL" id="CAH2052269.1"/>
    </source>
</evidence>
<keyword evidence="2" id="KW-1185">Reference proteome</keyword>
<sequence>MNENLEKLKKEKYILIGDGEEDFSVSPFLDLAVESDESPIADSRKLRGFARKETTLRFAKKMKLKLEPSERERLVVVEEGKASNPFLLVVNREFSFPIKDHLRLGKDLDLIDFDSASEVYTLSI</sequence>
<name>A0AAU9RVT6_THLAR</name>
<dbReference type="EMBL" id="OU466859">
    <property type="protein sequence ID" value="CAH2052269.1"/>
    <property type="molecule type" value="Genomic_DNA"/>
</dbReference>
<organism evidence="1 2">
    <name type="scientific">Thlaspi arvense</name>
    <name type="common">Field penny-cress</name>
    <dbReference type="NCBI Taxonomy" id="13288"/>
    <lineage>
        <taxon>Eukaryota</taxon>
        <taxon>Viridiplantae</taxon>
        <taxon>Streptophyta</taxon>
        <taxon>Embryophyta</taxon>
        <taxon>Tracheophyta</taxon>
        <taxon>Spermatophyta</taxon>
        <taxon>Magnoliopsida</taxon>
        <taxon>eudicotyledons</taxon>
        <taxon>Gunneridae</taxon>
        <taxon>Pentapetalae</taxon>
        <taxon>rosids</taxon>
        <taxon>malvids</taxon>
        <taxon>Brassicales</taxon>
        <taxon>Brassicaceae</taxon>
        <taxon>Thlaspideae</taxon>
        <taxon>Thlaspi</taxon>
    </lineage>
</organism>
<dbReference type="AlphaFoldDB" id="A0AAU9RVT6"/>
<gene>
    <name evidence="1" type="ORF">TAV2_LOCUS8908</name>
</gene>
<reference evidence="1 2" key="1">
    <citation type="submission" date="2022-03" db="EMBL/GenBank/DDBJ databases">
        <authorList>
            <person name="Nunn A."/>
            <person name="Chopra R."/>
            <person name="Nunn A."/>
            <person name="Contreras Garrido A."/>
        </authorList>
    </citation>
    <scope>NUCLEOTIDE SEQUENCE [LARGE SCALE GENOMIC DNA]</scope>
</reference>
<protein>
    <submittedName>
        <fullName evidence="1">Uncharacterized protein</fullName>
    </submittedName>
</protein>
<proteinExistence type="predicted"/>
<evidence type="ECO:0000313" key="2">
    <source>
        <dbReference type="Proteomes" id="UP000836841"/>
    </source>
</evidence>
<accession>A0AAU9RVT6</accession>